<evidence type="ECO:0000256" key="1">
    <source>
        <dbReference type="ARBA" id="ARBA00004651"/>
    </source>
</evidence>
<dbReference type="PANTHER" id="PTHR30465:SF44">
    <property type="entry name" value="ABC-TYPE DIPEPTIDE_OLIGOPEPTIDE TRANSPORT SYSTEM, PERMEASE COMPONENT"/>
    <property type="match status" value="1"/>
</dbReference>
<keyword evidence="5 7" id="KW-1133">Transmembrane helix</keyword>
<dbReference type="GO" id="GO:0055085">
    <property type="term" value="P:transmembrane transport"/>
    <property type="evidence" value="ECO:0007669"/>
    <property type="project" value="InterPro"/>
</dbReference>
<dbReference type="EMBL" id="CP051680">
    <property type="protein sequence ID" value="QJD83031.1"/>
    <property type="molecule type" value="Genomic_DNA"/>
</dbReference>
<dbReference type="KEGG" id="cheb:HH215_07500"/>
<dbReference type="PANTHER" id="PTHR30465">
    <property type="entry name" value="INNER MEMBRANE ABC TRANSPORTER"/>
    <property type="match status" value="1"/>
</dbReference>
<evidence type="ECO:0000256" key="3">
    <source>
        <dbReference type="ARBA" id="ARBA00022475"/>
    </source>
</evidence>
<feature type="transmembrane region" description="Helical" evidence="7">
    <location>
        <begin position="7"/>
        <end position="28"/>
    </location>
</feature>
<dbReference type="Proteomes" id="UP000502248">
    <property type="component" value="Chromosome"/>
</dbReference>
<evidence type="ECO:0000259" key="8">
    <source>
        <dbReference type="PROSITE" id="PS50928"/>
    </source>
</evidence>
<dbReference type="RefSeq" id="WP_169279328.1">
    <property type="nucleotide sequence ID" value="NZ_CP051680.1"/>
</dbReference>
<evidence type="ECO:0000313" key="10">
    <source>
        <dbReference type="Proteomes" id="UP000502248"/>
    </source>
</evidence>
<keyword evidence="10" id="KW-1185">Reference proteome</keyword>
<evidence type="ECO:0000256" key="7">
    <source>
        <dbReference type="RuleBase" id="RU363032"/>
    </source>
</evidence>
<feature type="transmembrane region" description="Helical" evidence="7">
    <location>
        <begin position="119"/>
        <end position="139"/>
    </location>
</feature>
<dbReference type="CDD" id="cd06261">
    <property type="entry name" value="TM_PBP2"/>
    <property type="match status" value="1"/>
</dbReference>
<dbReference type="Gene3D" id="1.10.3720.10">
    <property type="entry name" value="MetI-like"/>
    <property type="match status" value="1"/>
</dbReference>
<evidence type="ECO:0000313" key="9">
    <source>
        <dbReference type="EMBL" id="QJD83031.1"/>
    </source>
</evidence>
<name>A0A7Z2ZKB9_9BACL</name>
<dbReference type="PROSITE" id="PS50928">
    <property type="entry name" value="ABC_TM1"/>
    <property type="match status" value="1"/>
</dbReference>
<dbReference type="AlphaFoldDB" id="A0A7Z2ZKB9"/>
<evidence type="ECO:0000256" key="4">
    <source>
        <dbReference type="ARBA" id="ARBA00022692"/>
    </source>
</evidence>
<feature type="transmembrane region" description="Helical" evidence="7">
    <location>
        <begin position="261"/>
        <end position="282"/>
    </location>
</feature>
<reference evidence="9 10" key="1">
    <citation type="submission" date="2020-04" db="EMBL/GenBank/DDBJ databases">
        <title>Genome sequencing of novel species.</title>
        <authorList>
            <person name="Heo J."/>
            <person name="Kim S.-J."/>
            <person name="Kim J.-S."/>
            <person name="Hong S.-B."/>
            <person name="Kwon S.-W."/>
        </authorList>
    </citation>
    <scope>NUCLEOTIDE SEQUENCE [LARGE SCALE GENOMIC DNA]</scope>
    <source>
        <strain evidence="9 10">MFER-1</strain>
    </source>
</reference>
<feature type="transmembrane region" description="Helical" evidence="7">
    <location>
        <begin position="87"/>
        <end position="107"/>
    </location>
</feature>
<feature type="transmembrane region" description="Helical" evidence="7">
    <location>
        <begin position="225"/>
        <end position="241"/>
    </location>
</feature>
<organism evidence="9 10">
    <name type="scientific">Cohnella herbarum</name>
    <dbReference type="NCBI Taxonomy" id="2728023"/>
    <lineage>
        <taxon>Bacteria</taxon>
        <taxon>Bacillati</taxon>
        <taxon>Bacillota</taxon>
        <taxon>Bacilli</taxon>
        <taxon>Bacillales</taxon>
        <taxon>Paenibacillaceae</taxon>
        <taxon>Cohnella</taxon>
    </lineage>
</organism>
<sequence length="295" mass="32877">MARVVKSAMTVPLAFVFIFFMAVLPHLLQLNESGSSLRLDWSQSFTAVKDYFIGIGTGESFRFLAGRSELVFWEQIGGYFKVSLLNIAGGALIGTTIGILIGIYFALSGADWLKRTVEFIGVVPDFIMILLLQFLIVFVASETGVVLFQVASVTADDPAIILPLISSLIIPANYMIRNVALQMKLTLTEDYISFAKSRGLGKWYIVFYHALPNVLPFIKADLHKLLGILMGNIFIVEYLYNMHGVTMLLFADAFANEGYQYALVVNGLLTLLVLYAVVFALLKTYLWGWEKVLVR</sequence>
<dbReference type="InterPro" id="IPR035906">
    <property type="entry name" value="MetI-like_sf"/>
</dbReference>
<feature type="domain" description="ABC transmembrane type-1" evidence="8">
    <location>
        <begin position="80"/>
        <end position="282"/>
    </location>
</feature>
<protein>
    <submittedName>
        <fullName evidence="9">ABC transporter permease subunit</fullName>
    </submittedName>
</protein>
<accession>A0A7Z2ZKB9</accession>
<comment type="similarity">
    <text evidence="7">Belongs to the binding-protein-dependent transport system permease family.</text>
</comment>
<dbReference type="SUPFAM" id="SSF161098">
    <property type="entry name" value="MetI-like"/>
    <property type="match status" value="1"/>
</dbReference>
<keyword evidence="3" id="KW-1003">Cell membrane</keyword>
<evidence type="ECO:0000256" key="2">
    <source>
        <dbReference type="ARBA" id="ARBA00022448"/>
    </source>
</evidence>
<keyword evidence="6 7" id="KW-0472">Membrane</keyword>
<gene>
    <name evidence="9" type="ORF">HH215_07500</name>
</gene>
<evidence type="ECO:0000256" key="6">
    <source>
        <dbReference type="ARBA" id="ARBA00023136"/>
    </source>
</evidence>
<dbReference type="GO" id="GO:0005886">
    <property type="term" value="C:plasma membrane"/>
    <property type="evidence" value="ECO:0007669"/>
    <property type="project" value="UniProtKB-SubCell"/>
</dbReference>
<feature type="transmembrane region" description="Helical" evidence="7">
    <location>
        <begin position="159"/>
        <end position="176"/>
    </location>
</feature>
<keyword evidence="2 7" id="KW-0813">Transport</keyword>
<comment type="subcellular location">
    <subcellularLocation>
        <location evidence="1 7">Cell membrane</location>
        <topology evidence="1 7">Multi-pass membrane protein</topology>
    </subcellularLocation>
</comment>
<dbReference type="InterPro" id="IPR000515">
    <property type="entry name" value="MetI-like"/>
</dbReference>
<keyword evidence="4 7" id="KW-0812">Transmembrane</keyword>
<proteinExistence type="inferred from homology"/>
<dbReference type="Pfam" id="PF00528">
    <property type="entry name" value="BPD_transp_1"/>
    <property type="match status" value="1"/>
</dbReference>
<evidence type="ECO:0000256" key="5">
    <source>
        <dbReference type="ARBA" id="ARBA00022989"/>
    </source>
</evidence>